<comment type="caution">
    <text evidence="1">The sequence shown here is derived from an EMBL/GenBank/DDBJ whole genome shotgun (WGS) entry which is preliminary data.</text>
</comment>
<protein>
    <submittedName>
        <fullName evidence="1">Uncharacterized protein</fullName>
    </submittedName>
</protein>
<dbReference type="AlphaFoldDB" id="W3VBN8"/>
<name>W3VBN8_9GAMM</name>
<organism evidence="1 2">
    <name type="scientific">Photorhabdus khanii NC19</name>
    <dbReference type="NCBI Taxonomy" id="1004151"/>
    <lineage>
        <taxon>Bacteria</taxon>
        <taxon>Pseudomonadati</taxon>
        <taxon>Pseudomonadota</taxon>
        <taxon>Gammaproteobacteria</taxon>
        <taxon>Enterobacterales</taxon>
        <taxon>Morganellaceae</taxon>
        <taxon>Photorhabdus</taxon>
    </lineage>
</organism>
<evidence type="ECO:0000313" key="1">
    <source>
        <dbReference type="EMBL" id="ETS33346.1"/>
    </source>
</evidence>
<keyword evidence="2" id="KW-1185">Reference proteome</keyword>
<dbReference type="EMBL" id="AYSJ01000002">
    <property type="protein sequence ID" value="ETS33346.1"/>
    <property type="molecule type" value="Genomic_DNA"/>
</dbReference>
<reference evidence="1 2" key="1">
    <citation type="submission" date="2013-11" db="EMBL/GenBank/DDBJ databases">
        <title>Elucidation of the Photorhabdus temperata genome and generation of transposon mutant library to identify motility mutants.</title>
        <authorList>
            <person name="Hurst S.G.IV."/>
            <person name="Micheals B."/>
            <person name="Abebe-Akele F."/>
            <person name="Rowedder H."/>
            <person name="Bullock H."/>
            <person name="Jackobeck R."/>
            <person name="Janicki E."/>
            <person name="Tisa L.S."/>
        </authorList>
    </citation>
    <scope>NUCLEOTIDE SEQUENCE [LARGE SCALE GENOMIC DNA]</scope>
    <source>
        <strain evidence="1 2">NC19</strain>
    </source>
</reference>
<dbReference type="Proteomes" id="UP000018957">
    <property type="component" value="Unassembled WGS sequence"/>
</dbReference>
<sequence>MVEMVLKENLAMTVSLARYISTVMNGNLIASGAEII</sequence>
<gene>
    <name evidence="1" type="ORF">PTE_00505</name>
</gene>
<accession>W3VBN8</accession>
<proteinExistence type="predicted"/>
<evidence type="ECO:0000313" key="2">
    <source>
        <dbReference type="Proteomes" id="UP000018957"/>
    </source>
</evidence>